<evidence type="ECO:0000313" key="4">
    <source>
        <dbReference type="Proteomes" id="UP001642483"/>
    </source>
</evidence>
<accession>A0ABP0G3B3</accession>
<keyword evidence="4" id="KW-1185">Reference proteome</keyword>
<dbReference type="SUPFAM" id="SSF54236">
    <property type="entry name" value="Ubiquitin-like"/>
    <property type="match status" value="1"/>
</dbReference>
<dbReference type="Proteomes" id="UP001642483">
    <property type="component" value="Unassembled WGS sequence"/>
</dbReference>
<dbReference type="InterPro" id="IPR039540">
    <property type="entry name" value="UBL3-like_ubiquitin_dom"/>
</dbReference>
<dbReference type="EMBL" id="CAWYQH010000102">
    <property type="protein sequence ID" value="CAK8686332.1"/>
    <property type="molecule type" value="Genomic_DNA"/>
</dbReference>
<dbReference type="PANTHER" id="PTHR13169">
    <property type="entry name" value="UBIQUITIN-LIKE PROTEIN 3 HCG-1 PROTEIN"/>
    <property type="match status" value="1"/>
</dbReference>
<dbReference type="Gene3D" id="3.10.20.90">
    <property type="entry name" value="Phosphatidylinositol 3-kinase Catalytic Subunit, Chain A, domain 1"/>
    <property type="match status" value="1"/>
</dbReference>
<reference evidence="3 4" key="1">
    <citation type="submission" date="2024-02" db="EMBL/GenBank/DDBJ databases">
        <authorList>
            <person name="Daric V."/>
            <person name="Darras S."/>
        </authorList>
    </citation>
    <scope>NUCLEOTIDE SEQUENCE [LARGE SCALE GENOMIC DNA]</scope>
</reference>
<evidence type="ECO:0000313" key="3">
    <source>
        <dbReference type="EMBL" id="CAK8686332.1"/>
    </source>
</evidence>
<organism evidence="3 4">
    <name type="scientific">Clavelina lepadiformis</name>
    <name type="common">Light-bulb sea squirt</name>
    <name type="synonym">Ascidia lepadiformis</name>
    <dbReference type="NCBI Taxonomy" id="159417"/>
    <lineage>
        <taxon>Eukaryota</taxon>
        <taxon>Metazoa</taxon>
        <taxon>Chordata</taxon>
        <taxon>Tunicata</taxon>
        <taxon>Ascidiacea</taxon>
        <taxon>Aplousobranchia</taxon>
        <taxon>Clavelinidae</taxon>
        <taxon>Clavelina</taxon>
    </lineage>
</organism>
<protein>
    <recommendedName>
        <fullName evidence="2">UBL3-like ubiquitin domain-containing protein</fullName>
    </recommendedName>
</protein>
<evidence type="ECO:0000256" key="1">
    <source>
        <dbReference type="SAM" id="MobiDB-lite"/>
    </source>
</evidence>
<dbReference type="InterPro" id="IPR040015">
    <property type="entry name" value="UBL3-like"/>
</dbReference>
<dbReference type="PANTHER" id="PTHR13169:SF0">
    <property type="entry name" value="UBIQUITIN-LIKE PROTEIN 3"/>
    <property type="match status" value="1"/>
</dbReference>
<feature type="compositionally biased region" description="Low complexity" evidence="1">
    <location>
        <begin position="1"/>
        <end position="17"/>
    </location>
</feature>
<proteinExistence type="predicted"/>
<comment type="caution">
    <text evidence="3">The sequence shown here is derived from an EMBL/GenBank/DDBJ whole genome shotgun (WGS) entry which is preliminary data.</text>
</comment>
<feature type="region of interest" description="Disordered" evidence="1">
    <location>
        <begin position="1"/>
        <end position="20"/>
    </location>
</feature>
<name>A0ABP0G3B3_CLALP</name>
<dbReference type="InterPro" id="IPR029071">
    <property type="entry name" value="Ubiquitin-like_domsf"/>
</dbReference>
<gene>
    <name evidence="3" type="ORF">CVLEPA_LOCUS18277</name>
</gene>
<sequence>MAASSSSSAPTTPTKSSVNASNKDKIALKLMRVSGQTHTFYFTPAHSASDVAKHVFDSWPENWTEDTVNTHAVLRLIYQGRFLHGNATLGALKIPVGKTTVMHLVSRETLPEPHSQDQQSQEKSGERRCRLCCAIL</sequence>
<evidence type="ECO:0000259" key="2">
    <source>
        <dbReference type="Pfam" id="PF13881"/>
    </source>
</evidence>
<feature type="domain" description="UBL3-like ubiquitin" evidence="2">
    <location>
        <begin position="24"/>
        <end position="129"/>
    </location>
</feature>
<dbReference type="Pfam" id="PF13881">
    <property type="entry name" value="Rad60-SLD_2"/>
    <property type="match status" value="1"/>
</dbReference>